<evidence type="ECO:0000256" key="2">
    <source>
        <dbReference type="SAM" id="Phobius"/>
    </source>
</evidence>
<comment type="caution">
    <text evidence="1">Lacks conserved residue(s) required for the propagation of feature annotation.</text>
</comment>
<dbReference type="PROSITE" id="PS00022">
    <property type="entry name" value="EGF_1"/>
    <property type="match status" value="1"/>
</dbReference>
<comment type="caution">
    <text evidence="4">The sequence shown here is derived from an EMBL/GenBank/DDBJ whole genome shotgun (WGS) entry which is preliminary data.</text>
</comment>
<sequence>STSPVDKIDLSLDVTMSVQNCSKPEVVKDGIRKVILQLIENQNRRYVGICPNNCSSDFQIKIVDLCGKSFGSKQQTSGNATVNVSVNQTDAVVRGQNGRLRPSMPALIEAFYDLDPVNETLTNYTLSIDSVKVAGCGPGCVVSNSYYPQICVPGQFVAVDKCEACAKGNYSTHPVSDKCEPCPDGQTTATVGAGINASSCYEICVPGQFFRVDKCEPCAEGSYSTHPVSDKCESCPDGQTTATVGAGINASSCDGICATNKNYCGDKGTCEINSEKKHYCHCHSDYYGDVCDLRQEPEDENLKIVIGVTAGVGGLLLILAIICGILACRRKAAERKSATASLESESDVTHIRFPRFNPTKNWFDPFMYREETLDLPRPSSHSTH</sequence>
<feature type="transmembrane region" description="Helical" evidence="2">
    <location>
        <begin position="304"/>
        <end position="327"/>
    </location>
</feature>
<feature type="domain" description="EGF-like" evidence="3">
    <location>
        <begin position="254"/>
        <end position="292"/>
    </location>
</feature>
<accession>A0A8S3YEM0</accession>
<dbReference type="SMART" id="SM01411">
    <property type="entry name" value="Ephrin_rec_like"/>
    <property type="match status" value="2"/>
</dbReference>
<keyword evidence="2" id="KW-0472">Membrane</keyword>
<gene>
    <name evidence="4" type="ORF">CUNI_LOCUS1267</name>
</gene>
<reference evidence="4" key="1">
    <citation type="submission" date="2021-04" db="EMBL/GenBank/DDBJ databases">
        <authorList>
            <consortium name="Molecular Ecology Group"/>
        </authorList>
    </citation>
    <scope>NUCLEOTIDE SEQUENCE</scope>
</reference>
<keyword evidence="5" id="KW-1185">Reference proteome</keyword>
<evidence type="ECO:0000259" key="3">
    <source>
        <dbReference type="PROSITE" id="PS50026"/>
    </source>
</evidence>
<dbReference type="OrthoDB" id="6067213at2759"/>
<dbReference type="PROSITE" id="PS50026">
    <property type="entry name" value="EGF_3"/>
    <property type="match status" value="1"/>
</dbReference>
<keyword evidence="2" id="KW-0812">Transmembrane</keyword>
<feature type="disulfide bond" evidence="1">
    <location>
        <begin position="282"/>
        <end position="291"/>
    </location>
</feature>
<feature type="non-terminal residue" evidence="4">
    <location>
        <position position="384"/>
    </location>
</feature>
<dbReference type="Gene3D" id="2.10.50.10">
    <property type="entry name" value="Tumor Necrosis Factor Receptor, subunit A, domain 2"/>
    <property type="match status" value="1"/>
</dbReference>
<dbReference type="InterPro" id="IPR000742">
    <property type="entry name" value="EGF"/>
</dbReference>
<dbReference type="EMBL" id="CAJHNH020000154">
    <property type="protein sequence ID" value="CAG5115709.1"/>
    <property type="molecule type" value="Genomic_DNA"/>
</dbReference>
<keyword evidence="1" id="KW-1015">Disulfide bond</keyword>
<name>A0A8S3YEM0_9EUPU</name>
<dbReference type="Pfam" id="PF07699">
    <property type="entry name" value="Ephrin_rec_like"/>
    <property type="match status" value="2"/>
</dbReference>
<proteinExistence type="predicted"/>
<dbReference type="InterPro" id="IPR011641">
    <property type="entry name" value="Tyr-kin_ephrin_A/B_rcpt-like"/>
</dbReference>
<keyword evidence="1" id="KW-0245">EGF-like domain</keyword>
<evidence type="ECO:0000313" key="5">
    <source>
        <dbReference type="Proteomes" id="UP000678393"/>
    </source>
</evidence>
<dbReference type="AlphaFoldDB" id="A0A8S3YEM0"/>
<keyword evidence="2" id="KW-1133">Transmembrane helix</keyword>
<organism evidence="4 5">
    <name type="scientific">Candidula unifasciata</name>
    <dbReference type="NCBI Taxonomy" id="100452"/>
    <lineage>
        <taxon>Eukaryota</taxon>
        <taxon>Metazoa</taxon>
        <taxon>Spiralia</taxon>
        <taxon>Lophotrochozoa</taxon>
        <taxon>Mollusca</taxon>
        <taxon>Gastropoda</taxon>
        <taxon>Heterobranchia</taxon>
        <taxon>Euthyneura</taxon>
        <taxon>Panpulmonata</taxon>
        <taxon>Eupulmonata</taxon>
        <taxon>Stylommatophora</taxon>
        <taxon>Helicina</taxon>
        <taxon>Helicoidea</taxon>
        <taxon>Geomitridae</taxon>
        <taxon>Candidula</taxon>
    </lineage>
</organism>
<evidence type="ECO:0000256" key="1">
    <source>
        <dbReference type="PROSITE-ProRule" id="PRU00076"/>
    </source>
</evidence>
<evidence type="ECO:0000313" key="4">
    <source>
        <dbReference type="EMBL" id="CAG5115709.1"/>
    </source>
</evidence>
<protein>
    <recommendedName>
        <fullName evidence="3">EGF-like domain-containing protein</fullName>
    </recommendedName>
</protein>
<dbReference type="Proteomes" id="UP000678393">
    <property type="component" value="Unassembled WGS sequence"/>
</dbReference>